<evidence type="ECO:0000313" key="2">
    <source>
        <dbReference type="EMBL" id="OGF11976.1"/>
    </source>
</evidence>
<evidence type="ECO:0000259" key="1">
    <source>
        <dbReference type="PROSITE" id="PS51411"/>
    </source>
</evidence>
<organism evidence="2 3">
    <name type="scientific">Candidatus Edwardsbacteria bacterium GWF2_54_11</name>
    <dbReference type="NCBI Taxonomy" id="1817851"/>
    <lineage>
        <taxon>Bacteria</taxon>
        <taxon>Candidatus Edwardsiibacteriota</taxon>
    </lineage>
</organism>
<accession>A0A1F5RBZ4</accession>
<proteinExistence type="predicted"/>
<dbReference type="InterPro" id="IPR007557">
    <property type="entry name" value="PSP1_C"/>
</dbReference>
<name>A0A1F5RBZ4_9BACT</name>
<gene>
    <name evidence="2" type="ORF">A2024_03035</name>
</gene>
<dbReference type="Proteomes" id="UP000177230">
    <property type="component" value="Unassembled WGS sequence"/>
</dbReference>
<dbReference type="PANTHER" id="PTHR43830:SF3">
    <property type="entry name" value="PROTEIN PSP1"/>
    <property type="match status" value="1"/>
</dbReference>
<dbReference type="EMBL" id="MFFM01000034">
    <property type="protein sequence ID" value="OGF11976.1"/>
    <property type="molecule type" value="Genomic_DNA"/>
</dbReference>
<dbReference type="GO" id="GO:0005737">
    <property type="term" value="C:cytoplasm"/>
    <property type="evidence" value="ECO:0007669"/>
    <property type="project" value="TreeGrafter"/>
</dbReference>
<reference evidence="2 3" key="1">
    <citation type="journal article" date="2016" name="Nat. Commun.">
        <title>Thousands of microbial genomes shed light on interconnected biogeochemical processes in an aquifer system.</title>
        <authorList>
            <person name="Anantharaman K."/>
            <person name="Brown C.T."/>
            <person name="Hug L.A."/>
            <person name="Sharon I."/>
            <person name="Castelle C.J."/>
            <person name="Probst A.J."/>
            <person name="Thomas B.C."/>
            <person name="Singh A."/>
            <person name="Wilkins M.J."/>
            <person name="Karaoz U."/>
            <person name="Brodie E.L."/>
            <person name="Williams K.H."/>
            <person name="Hubbard S.S."/>
            <person name="Banfield J.F."/>
        </authorList>
    </citation>
    <scope>NUCLEOTIDE SEQUENCE [LARGE SCALE GENOMIC DNA]</scope>
</reference>
<dbReference type="Pfam" id="PF04468">
    <property type="entry name" value="PSP1"/>
    <property type="match status" value="1"/>
</dbReference>
<dbReference type="AlphaFoldDB" id="A0A1F5RBZ4"/>
<protein>
    <recommendedName>
        <fullName evidence="1">PSP1 C-terminal domain-containing protein</fullName>
    </recommendedName>
</protein>
<dbReference type="PANTHER" id="PTHR43830">
    <property type="entry name" value="PROTEIN PSP1"/>
    <property type="match status" value="1"/>
</dbReference>
<feature type="domain" description="PSP1 C-terminal" evidence="1">
    <location>
        <begin position="60"/>
        <end position="145"/>
    </location>
</feature>
<comment type="caution">
    <text evidence="2">The sequence shown here is derived from an EMBL/GenBank/DDBJ whole genome shotgun (WGS) entry which is preliminary data.</text>
</comment>
<dbReference type="NCBIfam" id="NF041131">
    <property type="entry name" value="RicT_YaaT_fam"/>
    <property type="match status" value="1"/>
</dbReference>
<dbReference type="InterPro" id="IPR047767">
    <property type="entry name" value="PSP1-like"/>
</dbReference>
<evidence type="ECO:0000313" key="3">
    <source>
        <dbReference type="Proteomes" id="UP000177230"/>
    </source>
</evidence>
<sequence>MPAPLIEVHFKQARGTYYNNPQELSLMPQELVVVTYDSSEEIGTVIRNNVQFRDKMKRSGEILRKATEEDLAKLQTNHKREEEAYLACQNLVAKHELHMSLVDVESRFDGSKLIFYFTAEKRVDFRSLVRDLATMFKGRIEMRQIGVRDEARRVGGYGQCGRQLCCVAWLNNFEPVTLKMAKEQNMSMTSSKMLGLCGRLMCCLMYEDAFYEESYSHLPKVGSVVGTPQGDGTVYKVDIFKQRIYVKFEEGHAGFAFSEIKQK</sequence>
<dbReference type="PROSITE" id="PS51411">
    <property type="entry name" value="PSP1_C"/>
    <property type="match status" value="1"/>
</dbReference>